<evidence type="ECO:0000256" key="8">
    <source>
        <dbReference type="HAMAP-Rule" id="MF_00316"/>
    </source>
</evidence>
<evidence type="ECO:0000256" key="7">
    <source>
        <dbReference type="ARBA" id="ARBA00023150"/>
    </source>
</evidence>
<dbReference type="InterPro" id="IPR029044">
    <property type="entry name" value="Nucleotide-diphossugar_trans"/>
</dbReference>
<dbReference type="GO" id="GO:0006777">
    <property type="term" value="P:Mo-molybdopterin cofactor biosynthetic process"/>
    <property type="evidence" value="ECO:0007669"/>
    <property type="project" value="UniProtKB-KW"/>
</dbReference>
<sequence>MIRNAAIMAGGQSRRFNSDKTLEVIGGHRLIEYPAMELGKWADRLVVVAKDCGKYSFLDLPCVQDEQEQQCPMIGILTALKHFGEEVFVVAADTPLVNSAHAEKLLAACKGHDAAVPVIYGKTHPLYACYAPSMIPVFEKQVAAGNFRLMNAFALSDVVYLDEGQILASENEKISFININTKDDLTAAQDYLKGE</sequence>
<dbReference type="GO" id="GO:0005525">
    <property type="term" value="F:GTP binding"/>
    <property type="evidence" value="ECO:0007669"/>
    <property type="project" value="UniProtKB-UniRule"/>
</dbReference>
<feature type="binding site" evidence="8">
    <location>
        <position position="93"/>
    </location>
    <ligand>
        <name>Mg(2+)</name>
        <dbReference type="ChEBI" id="CHEBI:18420"/>
    </ligand>
</feature>
<dbReference type="GO" id="GO:0061603">
    <property type="term" value="F:molybdenum cofactor guanylyltransferase activity"/>
    <property type="evidence" value="ECO:0007669"/>
    <property type="project" value="UniProtKB-EC"/>
</dbReference>
<keyword evidence="7 8" id="KW-0501">Molybdenum cofactor biosynthesis</keyword>
<protein>
    <recommendedName>
        <fullName evidence="8">Probable molybdenum cofactor guanylyltransferase</fullName>
        <shortName evidence="8">MoCo guanylyltransferase</shortName>
        <ecNumber evidence="8">2.7.7.77</ecNumber>
    </recommendedName>
    <alternativeName>
        <fullName evidence="8">GTP:molybdopterin guanylyltransferase</fullName>
    </alternativeName>
    <alternativeName>
        <fullName evidence="8">Mo-MPT guanylyltransferase</fullName>
    </alternativeName>
    <alternativeName>
        <fullName evidence="8">Molybdopterin guanylyltransferase</fullName>
    </alternativeName>
    <alternativeName>
        <fullName evidence="8">Molybdopterin-guanine dinucleotide synthase</fullName>
        <shortName evidence="8">MGD synthase</shortName>
    </alternativeName>
</protein>
<comment type="subcellular location">
    <subcellularLocation>
        <location evidence="8">Cytoplasm</location>
    </subcellularLocation>
</comment>
<comment type="function">
    <text evidence="8">Transfers a GMP moiety from GTP to Mo-molybdopterin (Mo-MPT) cofactor (Moco or molybdenum cofactor) to form Mo-molybdopterin guanine dinucleotide (Mo-MGD) cofactor.</text>
</comment>
<gene>
    <name evidence="8" type="primary">mobA</name>
    <name evidence="10" type="ORF">C8D98_1879</name>
</gene>
<dbReference type="GO" id="GO:0046872">
    <property type="term" value="F:metal ion binding"/>
    <property type="evidence" value="ECO:0007669"/>
    <property type="project" value="UniProtKB-KW"/>
</dbReference>
<keyword evidence="5 8" id="KW-0460">Magnesium</keyword>
<dbReference type="RefSeq" id="WP_132873853.1">
    <property type="nucleotide sequence ID" value="NZ_SMGG01000004.1"/>
</dbReference>
<reference evidence="10 11" key="1">
    <citation type="submission" date="2019-03" db="EMBL/GenBank/DDBJ databases">
        <title>Genomic Encyclopedia of Type Strains, Phase IV (KMG-IV): sequencing the most valuable type-strain genomes for metagenomic binning, comparative biology and taxonomic classification.</title>
        <authorList>
            <person name="Goeker M."/>
        </authorList>
    </citation>
    <scope>NUCLEOTIDE SEQUENCE [LARGE SCALE GENOMIC DNA]</scope>
    <source>
        <strain evidence="10 11">DSM 24984</strain>
    </source>
</reference>
<dbReference type="EC" id="2.7.7.77" evidence="8"/>
<dbReference type="AlphaFoldDB" id="A0A4R1KAD4"/>
<dbReference type="HAMAP" id="MF_00316">
    <property type="entry name" value="MobA"/>
    <property type="match status" value="1"/>
</dbReference>
<evidence type="ECO:0000256" key="2">
    <source>
        <dbReference type="ARBA" id="ARBA00022679"/>
    </source>
</evidence>
<keyword evidence="1 8" id="KW-0963">Cytoplasm</keyword>
<evidence type="ECO:0000313" key="10">
    <source>
        <dbReference type="EMBL" id="TCK60997.1"/>
    </source>
</evidence>
<evidence type="ECO:0000256" key="4">
    <source>
        <dbReference type="ARBA" id="ARBA00022741"/>
    </source>
</evidence>
<dbReference type="InterPro" id="IPR025877">
    <property type="entry name" value="MobA-like_NTP_Trfase"/>
</dbReference>
<comment type="domain">
    <text evidence="8">The N-terminal domain determines nucleotide recognition and specific binding, while the C-terminal domain determines the specific binding to the target protein.</text>
</comment>
<keyword evidence="3 8" id="KW-0479">Metal-binding</keyword>
<feature type="domain" description="MobA-like NTP transferase" evidence="9">
    <location>
        <begin position="5"/>
        <end position="142"/>
    </location>
</feature>
<dbReference type="PANTHER" id="PTHR19136:SF81">
    <property type="entry name" value="MOLYBDENUM COFACTOR GUANYLYLTRANSFERASE"/>
    <property type="match status" value="1"/>
</dbReference>
<evidence type="ECO:0000256" key="1">
    <source>
        <dbReference type="ARBA" id="ARBA00022490"/>
    </source>
</evidence>
<dbReference type="Gene3D" id="3.90.550.10">
    <property type="entry name" value="Spore Coat Polysaccharide Biosynthesis Protein SpsA, Chain A"/>
    <property type="match status" value="1"/>
</dbReference>
<proteinExistence type="inferred from homology"/>
<feature type="binding site" evidence="8">
    <location>
        <position position="93"/>
    </location>
    <ligand>
        <name>GTP</name>
        <dbReference type="ChEBI" id="CHEBI:37565"/>
    </ligand>
</feature>
<evidence type="ECO:0000256" key="5">
    <source>
        <dbReference type="ARBA" id="ARBA00022842"/>
    </source>
</evidence>
<dbReference type="InterPro" id="IPR013482">
    <property type="entry name" value="Molybde_CF_guanTrfase"/>
</dbReference>
<evidence type="ECO:0000256" key="3">
    <source>
        <dbReference type="ARBA" id="ARBA00022723"/>
    </source>
</evidence>
<keyword evidence="6 8" id="KW-0342">GTP-binding</keyword>
<comment type="catalytic activity">
    <reaction evidence="8">
        <text>Mo-molybdopterin + GTP + H(+) = Mo-molybdopterin guanine dinucleotide + diphosphate</text>
        <dbReference type="Rhea" id="RHEA:34243"/>
        <dbReference type="ChEBI" id="CHEBI:15378"/>
        <dbReference type="ChEBI" id="CHEBI:33019"/>
        <dbReference type="ChEBI" id="CHEBI:37565"/>
        <dbReference type="ChEBI" id="CHEBI:71302"/>
        <dbReference type="ChEBI" id="CHEBI:71310"/>
        <dbReference type="EC" id="2.7.7.77"/>
    </reaction>
</comment>
<keyword evidence="11" id="KW-1185">Reference proteome</keyword>
<evidence type="ECO:0000256" key="6">
    <source>
        <dbReference type="ARBA" id="ARBA00023134"/>
    </source>
</evidence>
<comment type="caution">
    <text evidence="10">The sequence shown here is derived from an EMBL/GenBank/DDBJ whole genome shotgun (WGS) entry which is preliminary data.</text>
</comment>
<dbReference type="Pfam" id="PF12804">
    <property type="entry name" value="NTP_transf_3"/>
    <property type="match status" value="1"/>
</dbReference>
<keyword evidence="10" id="KW-0548">Nucleotidyltransferase</keyword>
<keyword evidence="2 8" id="KW-0808">Transferase</keyword>
<comment type="similarity">
    <text evidence="8">Belongs to the MobA family.</text>
</comment>
<dbReference type="Proteomes" id="UP000294614">
    <property type="component" value="Unassembled WGS sequence"/>
</dbReference>
<dbReference type="EMBL" id="SMGG01000004">
    <property type="protein sequence ID" value="TCK60997.1"/>
    <property type="molecule type" value="Genomic_DNA"/>
</dbReference>
<dbReference type="CDD" id="cd02503">
    <property type="entry name" value="MobA"/>
    <property type="match status" value="1"/>
</dbReference>
<name>A0A4R1KAD4_9BACT</name>
<comment type="cofactor">
    <cofactor evidence="8">
        <name>Mg(2+)</name>
        <dbReference type="ChEBI" id="CHEBI:18420"/>
    </cofactor>
</comment>
<keyword evidence="4 8" id="KW-0547">Nucleotide-binding</keyword>
<comment type="caution">
    <text evidence="8">Lacks conserved residue(s) required for the propagation of feature annotation.</text>
</comment>
<dbReference type="SUPFAM" id="SSF53448">
    <property type="entry name" value="Nucleotide-diphospho-sugar transferases"/>
    <property type="match status" value="1"/>
</dbReference>
<feature type="binding site" evidence="8">
    <location>
        <position position="65"/>
    </location>
    <ligand>
        <name>GTP</name>
        <dbReference type="ChEBI" id="CHEBI:37565"/>
    </ligand>
</feature>
<accession>A0A4R1KAD4</accession>
<evidence type="ECO:0000313" key="11">
    <source>
        <dbReference type="Proteomes" id="UP000294614"/>
    </source>
</evidence>
<dbReference type="GO" id="GO:0005737">
    <property type="term" value="C:cytoplasm"/>
    <property type="evidence" value="ECO:0007669"/>
    <property type="project" value="UniProtKB-SubCell"/>
</dbReference>
<dbReference type="OrthoDB" id="9788394at2"/>
<feature type="binding site" evidence="8">
    <location>
        <position position="20"/>
    </location>
    <ligand>
        <name>GTP</name>
        <dbReference type="ChEBI" id="CHEBI:37565"/>
    </ligand>
</feature>
<organism evidence="10 11">
    <name type="scientific">Seleniivibrio woodruffii</name>
    <dbReference type="NCBI Taxonomy" id="1078050"/>
    <lineage>
        <taxon>Bacteria</taxon>
        <taxon>Pseudomonadati</taxon>
        <taxon>Deferribacterota</taxon>
        <taxon>Deferribacteres</taxon>
        <taxon>Deferribacterales</taxon>
        <taxon>Geovibrionaceae</taxon>
        <taxon>Seleniivibrio</taxon>
    </lineage>
</organism>
<dbReference type="PANTHER" id="PTHR19136">
    <property type="entry name" value="MOLYBDENUM COFACTOR GUANYLYLTRANSFERASE"/>
    <property type="match status" value="1"/>
</dbReference>
<evidence type="ECO:0000259" key="9">
    <source>
        <dbReference type="Pfam" id="PF12804"/>
    </source>
</evidence>